<organism evidence="1 2">
    <name type="scientific">Yoonia sediminilitoris</name>
    <dbReference type="NCBI Taxonomy" id="1286148"/>
    <lineage>
        <taxon>Bacteria</taxon>
        <taxon>Pseudomonadati</taxon>
        <taxon>Pseudomonadota</taxon>
        <taxon>Alphaproteobacteria</taxon>
        <taxon>Rhodobacterales</taxon>
        <taxon>Paracoccaceae</taxon>
        <taxon>Yoonia</taxon>
    </lineage>
</organism>
<protein>
    <recommendedName>
        <fullName evidence="3">CRISPR-associated protein Cas2</fullName>
    </recommendedName>
</protein>
<evidence type="ECO:0000313" key="1">
    <source>
        <dbReference type="EMBL" id="PUB14171.1"/>
    </source>
</evidence>
<evidence type="ECO:0000313" key="2">
    <source>
        <dbReference type="Proteomes" id="UP000244523"/>
    </source>
</evidence>
<keyword evidence="2" id="KW-1185">Reference proteome</keyword>
<name>A0A2T6KFT3_9RHOB</name>
<dbReference type="EMBL" id="QBUD01000006">
    <property type="protein sequence ID" value="PUB14171.1"/>
    <property type="molecule type" value="Genomic_DNA"/>
</dbReference>
<gene>
    <name evidence="1" type="ORF">C8N45_10644</name>
</gene>
<dbReference type="AlphaFoldDB" id="A0A2T6KFT3"/>
<proteinExistence type="predicted"/>
<reference evidence="1 2" key="1">
    <citation type="submission" date="2018-04" db="EMBL/GenBank/DDBJ databases">
        <title>Genomic Encyclopedia of Archaeal and Bacterial Type Strains, Phase II (KMG-II): from individual species to whole genera.</title>
        <authorList>
            <person name="Goeker M."/>
        </authorList>
    </citation>
    <scope>NUCLEOTIDE SEQUENCE [LARGE SCALE GENOMIC DNA]</scope>
    <source>
        <strain evidence="1 2">DSM 29955</strain>
    </source>
</reference>
<sequence>MASFLISYDLNGPNPSHKQMDDLIPKIAATYGRVLETVWWVEYSGTAMQLRDRLRTTLRKEDSLMVCECKVAAWHNLLINDAALKKAIEAA</sequence>
<dbReference type="OrthoDB" id="2656750at2"/>
<dbReference type="Proteomes" id="UP000244523">
    <property type="component" value="Unassembled WGS sequence"/>
</dbReference>
<dbReference type="RefSeq" id="WP_108386605.1">
    <property type="nucleotide sequence ID" value="NZ_QBUD01000006.1"/>
</dbReference>
<evidence type="ECO:0008006" key="3">
    <source>
        <dbReference type="Google" id="ProtNLM"/>
    </source>
</evidence>
<comment type="caution">
    <text evidence="1">The sequence shown here is derived from an EMBL/GenBank/DDBJ whole genome shotgun (WGS) entry which is preliminary data.</text>
</comment>
<accession>A0A2T6KFT3</accession>